<dbReference type="PATRIC" id="fig|63186.3.peg.3836"/>
<sequence length="206" mass="24281">MKTILKYILLLMLFTNCKAQNKPQKNTKMKTFDIETFNRNKNQLNEYNFLTKDSAVVEQRKRQFGYYEIIKSKNSNFQIRNDYYENGKLKSTVQDFPNDFLAGIMKEYDEKGNLIKETDYDAPYKFTWEDISKLIKDRKLDMDAYGFEVTRSFGFGTANIGKETEKPFWAITYNKSEEDMLLGVIIIDGVTGKIIKEYDEPYPSEE</sequence>
<dbReference type="KEGG" id="zga:ZOBELLIA_3920"/>
<reference evidence="3" key="1">
    <citation type="submission" date="2009-07" db="EMBL/GenBank/DDBJ databases">
        <title>Complete genome sequence of Zobellia galactanivorans Dsij.</title>
        <authorList>
            <consortium name="Genoscope - CEA"/>
        </authorList>
    </citation>
    <scope>NUCLEOTIDE SEQUENCE [LARGE SCALE GENOMIC DNA]</scope>
    <source>
        <strain evidence="3">DSM 12802 / CCUG 47099 / CIP 106680 / NCIMB 13871 / Dsij</strain>
    </source>
</reference>
<accession>G0L2D2</accession>
<proteinExistence type="predicted"/>
<dbReference type="HOGENOM" id="CLU_131501_0_0_10"/>
<dbReference type="EMBL" id="FP476056">
    <property type="protein sequence ID" value="CAZ98058.1"/>
    <property type="molecule type" value="Genomic_DNA"/>
</dbReference>
<dbReference type="OrthoDB" id="1274094at2"/>
<dbReference type="STRING" id="63186.ZOBELLIA_3920"/>
<keyword evidence="3" id="KW-1185">Reference proteome</keyword>
<name>G0L2D2_ZOBGA</name>
<organism evidence="2 3">
    <name type="scientific">Zobellia galactanivorans (strain DSM 12802 / CCUG 47099 / CIP 106680 / NCIMB 13871 / Dsij)</name>
    <dbReference type="NCBI Taxonomy" id="63186"/>
    <lineage>
        <taxon>Bacteria</taxon>
        <taxon>Pseudomonadati</taxon>
        <taxon>Bacteroidota</taxon>
        <taxon>Flavobacteriia</taxon>
        <taxon>Flavobacteriales</taxon>
        <taxon>Flavobacteriaceae</taxon>
        <taxon>Zobellia</taxon>
    </lineage>
</organism>
<dbReference type="Proteomes" id="UP000008898">
    <property type="component" value="Chromosome"/>
</dbReference>
<gene>
    <name evidence="2" type="ordered locus">zobellia_3920</name>
</gene>
<evidence type="ECO:0000313" key="3">
    <source>
        <dbReference type="Proteomes" id="UP000008898"/>
    </source>
</evidence>
<feature type="chain" id="PRO_5003402139" evidence="1">
    <location>
        <begin position="20"/>
        <end position="206"/>
    </location>
</feature>
<evidence type="ECO:0000313" key="2">
    <source>
        <dbReference type="EMBL" id="CAZ98058.1"/>
    </source>
</evidence>
<feature type="signal peptide" evidence="1">
    <location>
        <begin position="1"/>
        <end position="19"/>
    </location>
</feature>
<keyword evidence="1" id="KW-0732">Signal</keyword>
<reference evidence="2 3" key="2">
    <citation type="journal article" date="2012" name="Environ. Microbiol.">
        <title>Characterization of the first alginolytic operons in a marine bacterium: from their emergence in marine Flavobacteriia to their independent transfers to marine Proteobacteria and human gut Bacteroides.</title>
        <authorList>
            <person name="Thomas F."/>
            <person name="Barbeyron T."/>
            <person name="Tonon T."/>
            <person name="Genicot S."/>
            <person name="Czjzek M."/>
            <person name="Michel G."/>
        </authorList>
    </citation>
    <scope>NUCLEOTIDE SEQUENCE [LARGE SCALE GENOMIC DNA]</scope>
    <source>
        <strain evidence="3">DSM 12802 / CCUG 47099 / CIP 106680 / NCIMB 13871 / Dsij</strain>
    </source>
</reference>
<evidence type="ECO:0000256" key="1">
    <source>
        <dbReference type="SAM" id="SignalP"/>
    </source>
</evidence>
<protein>
    <submittedName>
        <fullName evidence="2">Hypothetical membrane protein</fullName>
    </submittedName>
</protein>
<dbReference type="RefSeq" id="WP_013995248.1">
    <property type="nucleotide sequence ID" value="NC_015844.1"/>
</dbReference>
<dbReference type="AlphaFoldDB" id="G0L2D2"/>